<dbReference type="Proteomes" id="UP000887565">
    <property type="component" value="Unplaced"/>
</dbReference>
<name>A0A915K3Z5_ROMCU</name>
<accession>A0A915K3Z5</accession>
<evidence type="ECO:0000313" key="2">
    <source>
        <dbReference type="WBParaSite" id="nRc.2.0.1.t33052-RA"/>
    </source>
</evidence>
<proteinExistence type="predicted"/>
<dbReference type="WBParaSite" id="nRc.2.0.1.t33052-RA">
    <property type="protein sequence ID" value="nRc.2.0.1.t33052-RA"/>
    <property type="gene ID" value="nRc.2.0.1.g33052"/>
</dbReference>
<reference evidence="2" key="1">
    <citation type="submission" date="2022-11" db="UniProtKB">
        <authorList>
            <consortium name="WormBaseParasite"/>
        </authorList>
    </citation>
    <scope>IDENTIFICATION</scope>
</reference>
<keyword evidence="1" id="KW-1185">Reference proteome</keyword>
<organism evidence="1 2">
    <name type="scientific">Romanomermis culicivorax</name>
    <name type="common">Nematode worm</name>
    <dbReference type="NCBI Taxonomy" id="13658"/>
    <lineage>
        <taxon>Eukaryota</taxon>
        <taxon>Metazoa</taxon>
        <taxon>Ecdysozoa</taxon>
        <taxon>Nematoda</taxon>
        <taxon>Enoplea</taxon>
        <taxon>Dorylaimia</taxon>
        <taxon>Mermithida</taxon>
        <taxon>Mermithoidea</taxon>
        <taxon>Mermithidae</taxon>
        <taxon>Romanomermis</taxon>
    </lineage>
</organism>
<protein>
    <submittedName>
        <fullName evidence="2">Uncharacterized protein</fullName>
    </submittedName>
</protein>
<sequence length="105" mass="12412">MDANFSHWTETISPTSPIQLLIFYQSIVAVPRVHSLAAPAIDAKSFRSTKSKTRKFREMATAHRKNVILTKRIRPTVLNEKRKIFDYWIHPIEYHDMLNDMWKKT</sequence>
<evidence type="ECO:0000313" key="1">
    <source>
        <dbReference type="Proteomes" id="UP000887565"/>
    </source>
</evidence>
<dbReference type="AlphaFoldDB" id="A0A915K3Z5"/>